<dbReference type="Gene3D" id="3.30.1540.20">
    <property type="entry name" value="MutL, C-terminal domain, dimerisation subdomain"/>
    <property type="match status" value="1"/>
</dbReference>
<protein>
    <recommendedName>
        <fullName evidence="2 5">DNA mismatch repair protein MutL</fullName>
    </recommendedName>
</protein>
<organism evidence="9 10">
    <name type="scientific">Xylanibacter rodentium</name>
    <dbReference type="NCBI Taxonomy" id="2736289"/>
    <lineage>
        <taxon>Bacteria</taxon>
        <taxon>Pseudomonadati</taxon>
        <taxon>Bacteroidota</taxon>
        <taxon>Bacteroidia</taxon>
        <taxon>Bacteroidales</taxon>
        <taxon>Prevotellaceae</taxon>
        <taxon>Xylanibacter</taxon>
    </lineage>
</organism>
<dbReference type="InterPro" id="IPR002099">
    <property type="entry name" value="MutL/Mlh/PMS"/>
</dbReference>
<dbReference type="RefSeq" id="WP_172178326.1">
    <property type="nucleotide sequence ID" value="NZ_CASGIA010000023.1"/>
</dbReference>
<dbReference type="InterPro" id="IPR014721">
    <property type="entry name" value="Ribsml_uS5_D2-typ_fold_subgr"/>
</dbReference>
<keyword evidence="9" id="KW-0540">Nuclease</keyword>
<dbReference type="EMBL" id="JABKKE010000022">
    <property type="protein sequence ID" value="NPE14964.1"/>
    <property type="molecule type" value="Genomic_DNA"/>
</dbReference>
<dbReference type="Pfam" id="PF13589">
    <property type="entry name" value="HATPase_c_3"/>
    <property type="match status" value="1"/>
</dbReference>
<evidence type="ECO:0000256" key="5">
    <source>
        <dbReference type="HAMAP-Rule" id="MF_00149"/>
    </source>
</evidence>
<dbReference type="GO" id="GO:0004519">
    <property type="term" value="F:endonuclease activity"/>
    <property type="evidence" value="ECO:0007669"/>
    <property type="project" value="UniProtKB-KW"/>
</dbReference>
<dbReference type="InterPro" id="IPR014762">
    <property type="entry name" value="DNA_mismatch_repair_CS"/>
</dbReference>
<evidence type="ECO:0000256" key="3">
    <source>
        <dbReference type="ARBA" id="ARBA00022763"/>
    </source>
</evidence>
<evidence type="ECO:0000256" key="2">
    <source>
        <dbReference type="ARBA" id="ARBA00021975"/>
    </source>
</evidence>
<dbReference type="Proteomes" id="UP001193734">
    <property type="component" value="Unassembled WGS sequence"/>
</dbReference>
<dbReference type="InterPro" id="IPR038973">
    <property type="entry name" value="MutL/Mlh/Pms-like"/>
</dbReference>
<evidence type="ECO:0000313" key="9">
    <source>
        <dbReference type="EMBL" id="NPE14964.1"/>
    </source>
</evidence>
<gene>
    <name evidence="5 9" type="primary">mutL</name>
    <name evidence="9" type="ORF">HPS55_11655</name>
</gene>
<evidence type="ECO:0000313" key="10">
    <source>
        <dbReference type="Proteomes" id="UP001193734"/>
    </source>
</evidence>
<dbReference type="CDD" id="cd16926">
    <property type="entry name" value="HATPase_MutL-MLH-PMS-like"/>
    <property type="match status" value="1"/>
</dbReference>
<dbReference type="SUPFAM" id="SSF55874">
    <property type="entry name" value="ATPase domain of HSP90 chaperone/DNA topoisomerase II/histidine kinase"/>
    <property type="match status" value="1"/>
</dbReference>
<dbReference type="Gene3D" id="3.30.1370.100">
    <property type="entry name" value="MutL, C-terminal domain, regulatory subdomain"/>
    <property type="match status" value="1"/>
</dbReference>
<evidence type="ECO:0000259" key="7">
    <source>
        <dbReference type="SMART" id="SM00853"/>
    </source>
</evidence>
<name>A0ABX2AWB2_9BACT</name>
<keyword evidence="9" id="KW-0255">Endonuclease</keyword>
<evidence type="ECO:0000259" key="8">
    <source>
        <dbReference type="SMART" id="SM01340"/>
    </source>
</evidence>
<dbReference type="InterPro" id="IPR020667">
    <property type="entry name" value="DNA_mismatch_repair_MutL"/>
</dbReference>
<dbReference type="InterPro" id="IPR013507">
    <property type="entry name" value="DNA_mismatch_S5_2-like"/>
</dbReference>
<dbReference type="SUPFAM" id="SSF54211">
    <property type="entry name" value="Ribosomal protein S5 domain 2-like"/>
    <property type="match status" value="1"/>
</dbReference>
<dbReference type="Pfam" id="PF01119">
    <property type="entry name" value="DNA_mis_repair"/>
    <property type="match status" value="1"/>
</dbReference>
<dbReference type="Gene3D" id="3.30.230.10">
    <property type="match status" value="1"/>
</dbReference>
<dbReference type="Gene3D" id="3.30.565.10">
    <property type="entry name" value="Histidine kinase-like ATPase, C-terminal domain"/>
    <property type="match status" value="1"/>
</dbReference>
<dbReference type="InterPro" id="IPR036890">
    <property type="entry name" value="HATPase_C_sf"/>
</dbReference>
<sequence length="663" mass="72804">MSDVIQLLPDSVANQIAAGEVIQRPASVVKELVENAIDAGAHTIRVLVVDAGRTSIQVIDDGKGMSETDARLAFERHATSKIRKADDLFALHTMGFRGEALASIAAVAQVELKTRMESDEVGTHISISGSKVTGQEPVSCAVGCNFLVENIFFNVPARRKFLKTNATELNNIMTAFERIVLVYPEISFSLHSNGNEVLNLRAGSLRQRIIDVFGKRFGHSILPVGVDTAICRISGYVGKPESARKKGAHEYFFVNGRYMKHAYFHKAVMNAFDRLTPAGTQVPYFIYLDVDPADIDVNIHPTKTEIKFENEQAVWQIITAAVKDSIGKFCEVPSIDFDTEGKPEIPVYDPTKDVEPPSPEYNSSYNPFQTRVSVRGESSKSWNDDMYERLSKEPPKDIDLFGAEAVGSRYSGLENESEGMNSDDGNVIFGGLYTGDDGNGEPLTDVGYDELPAGMPTEPLQYGLPADKYANDLIAEKSPVHYQYKGRFIMTAVKSGLMIIDQQRADMRIRYERCLARMESCASSTQRVLFPEVVQFSPSERIVLDKIIPELANIGFELTDLGGNSYAVNGIPTGIEGLDYVALLHNMVSDAVDSGSTSLEEINKSLALCIARTAAIPHGQVLGNVEMESIVNELFACSNVNYTPDGKSIICILPQRDIEKLLG</sequence>
<dbReference type="InterPro" id="IPR020568">
    <property type="entry name" value="Ribosomal_Su5_D2-typ_SF"/>
</dbReference>
<dbReference type="InterPro" id="IPR014790">
    <property type="entry name" value="MutL_C"/>
</dbReference>
<dbReference type="SUPFAM" id="SSF118116">
    <property type="entry name" value="DNA mismatch repair protein MutL"/>
    <property type="match status" value="1"/>
</dbReference>
<feature type="domain" description="DNA mismatch repair protein S5" evidence="8">
    <location>
        <begin position="209"/>
        <end position="327"/>
    </location>
</feature>
<dbReference type="InterPro" id="IPR042121">
    <property type="entry name" value="MutL_C_regsub"/>
</dbReference>
<evidence type="ECO:0000256" key="1">
    <source>
        <dbReference type="ARBA" id="ARBA00006082"/>
    </source>
</evidence>
<dbReference type="CDD" id="cd00782">
    <property type="entry name" value="MutL_Trans"/>
    <property type="match status" value="1"/>
</dbReference>
<keyword evidence="4 5" id="KW-0234">DNA repair</keyword>
<evidence type="ECO:0000256" key="6">
    <source>
        <dbReference type="SAM" id="MobiDB-lite"/>
    </source>
</evidence>
<evidence type="ECO:0000256" key="4">
    <source>
        <dbReference type="ARBA" id="ARBA00023204"/>
    </source>
</evidence>
<keyword evidence="10" id="KW-1185">Reference proteome</keyword>
<feature type="domain" description="MutL C-terminal dimerisation" evidence="7">
    <location>
        <begin position="480"/>
        <end position="622"/>
    </location>
</feature>
<dbReference type="PROSITE" id="PS00058">
    <property type="entry name" value="DNA_MISMATCH_REPAIR_1"/>
    <property type="match status" value="1"/>
</dbReference>
<dbReference type="GeneID" id="82158420"/>
<dbReference type="InterPro" id="IPR042120">
    <property type="entry name" value="MutL_C_dimsub"/>
</dbReference>
<comment type="similarity">
    <text evidence="1 5">Belongs to the DNA mismatch repair MutL/HexB family.</text>
</comment>
<accession>A0ABX2AWB2</accession>
<keyword evidence="9" id="KW-0378">Hydrolase</keyword>
<dbReference type="Pfam" id="PF08676">
    <property type="entry name" value="MutL_C"/>
    <property type="match status" value="1"/>
</dbReference>
<reference evidence="9 10" key="1">
    <citation type="submission" date="2020-05" db="EMBL/GenBank/DDBJ databases">
        <title>Distinct polysaccharide utilization as determinants for interspecies competition between intestinal Prevotella spp.</title>
        <authorList>
            <person name="Galvez E.J.C."/>
            <person name="Iljazovic A."/>
            <person name="Strowig T."/>
        </authorList>
    </citation>
    <scope>NUCLEOTIDE SEQUENCE [LARGE SCALE GENOMIC DNA]</scope>
    <source>
        <strain evidence="9 10">PROD</strain>
    </source>
</reference>
<dbReference type="NCBIfam" id="TIGR00585">
    <property type="entry name" value="mutl"/>
    <property type="match status" value="1"/>
</dbReference>
<dbReference type="PANTHER" id="PTHR10073">
    <property type="entry name" value="DNA MISMATCH REPAIR PROTEIN MLH, PMS, MUTL"/>
    <property type="match status" value="1"/>
</dbReference>
<dbReference type="InterPro" id="IPR037198">
    <property type="entry name" value="MutL_C_sf"/>
</dbReference>
<dbReference type="SMART" id="SM00853">
    <property type="entry name" value="MutL_C"/>
    <property type="match status" value="1"/>
</dbReference>
<dbReference type="HAMAP" id="MF_00149">
    <property type="entry name" value="DNA_mis_repair"/>
    <property type="match status" value="1"/>
</dbReference>
<comment type="caution">
    <text evidence="9">The sequence shown here is derived from an EMBL/GenBank/DDBJ whole genome shotgun (WGS) entry which is preliminary data.</text>
</comment>
<comment type="function">
    <text evidence="5">This protein is involved in the repair of mismatches in DNA. It is required for dam-dependent methyl-directed DNA mismatch repair. May act as a 'molecular matchmaker', a protein that promotes the formation of a stable complex between two or more DNA-binding proteins in an ATP-dependent manner without itself being part of a final effector complex.</text>
</comment>
<dbReference type="SMART" id="SM01340">
    <property type="entry name" value="DNA_mis_repair"/>
    <property type="match status" value="1"/>
</dbReference>
<feature type="region of interest" description="Disordered" evidence="6">
    <location>
        <begin position="341"/>
        <end position="366"/>
    </location>
</feature>
<keyword evidence="3 5" id="KW-0227">DNA damage</keyword>
<dbReference type="PANTHER" id="PTHR10073:SF12">
    <property type="entry name" value="DNA MISMATCH REPAIR PROTEIN MLH1"/>
    <property type="match status" value="1"/>
</dbReference>
<proteinExistence type="inferred from homology"/>